<dbReference type="Proteomes" id="UP000288805">
    <property type="component" value="Unassembled WGS sequence"/>
</dbReference>
<reference evidence="2 3" key="1">
    <citation type="journal article" date="2018" name="PLoS Genet.">
        <title>Population sequencing reveals clonal diversity and ancestral inbreeding in the grapevine cultivar Chardonnay.</title>
        <authorList>
            <person name="Roach M.J."/>
            <person name="Johnson D.L."/>
            <person name="Bohlmann J."/>
            <person name="van Vuuren H.J."/>
            <person name="Jones S.J."/>
            <person name="Pretorius I.S."/>
            <person name="Schmidt S.A."/>
            <person name="Borneman A.R."/>
        </authorList>
    </citation>
    <scope>NUCLEOTIDE SEQUENCE [LARGE SCALE GENOMIC DNA]</scope>
    <source>
        <strain evidence="3">cv. Chardonnay</strain>
        <tissue evidence="2">Leaf</tissue>
    </source>
</reference>
<sequence>MELVCASSHFEEKKGISIVGHQRKEWGKEEGFSFKGGESWAVESKQIIFLLFGAQGLPLPLVSTQREKSCDKKKWQKAVLRCGFKMHVRRKNQAVGGADQRVKKKKKETKEIGEAKLGRKLCEFLKHKKCLVVVDDAWSSLRNDEIALRATNSQAFIRNLGFMDKDESWQLFLKKTFGGRRSFCIWASRRPDKAAAQRAGVDAPLPEGCGFKAHIRRKNQAVGESD</sequence>
<dbReference type="EMBL" id="QGNW01000036">
    <property type="protein sequence ID" value="RVX09931.1"/>
    <property type="molecule type" value="Genomic_DNA"/>
</dbReference>
<feature type="domain" description="NB-ARC" evidence="1">
    <location>
        <begin position="100"/>
        <end position="147"/>
    </location>
</feature>
<comment type="caution">
    <text evidence="2">The sequence shown here is derived from an EMBL/GenBank/DDBJ whole genome shotgun (WGS) entry which is preliminary data.</text>
</comment>
<protein>
    <recommendedName>
        <fullName evidence="1">NB-ARC domain-containing protein</fullName>
    </recommendedName>
</protein>
<organism evidence="2 3">
    <name type="scientific">Vitis vinifera</name>
    <name type="common">Grape</name>
    <dbReference type="NCBI Taxonomy" id="29760"/>
    <lineage>
        <taxon>Eukaryota</taxon>
        <taxon>Viridiplantae</taxon>
        <taxon>Streptophyta</taxon>
        <taxon>Embryophyta</taxon>
        <taxon>Tracheophyta</taxon>
        <taxon>Spermatophyta</taxon>
        <taxon>Magnoliopsida</taxon>
        <taxon>eudicotyledons</taxon>
        <taxon>Gunneridae</taxon>
        <taxon>Pentapetalae</taxon>
        <taxon>rosids</taxon>
        <taxon>Vitales</taxon>
        <taxon>Vitaceae</taxon>
        <taxon>Viteae</taxon>
        <taxon>Vitis</taxon>
    </lineage>
</organism>
<evidence type="ECO:0000313" key="2">
    <source>
        <dbReference type="EMBL" id="RVX09931.1"/>
    </source>
</evidence>
<dbReference type="Pfam" id="PF00931">
    <property type="entry name" value="NB-ARC"/>
    <property type="match status" value="1"/>
</dbReference>
<gene>
    <name evidence="2" type="ORF">CK203_012814</name>
</gene>
<name>A0A438JLT7_VITVI</name>
<dbReference type="SUPFAM" id="SSF52540">
    <property type="entry name" value="P-loop containing nucleoside triphosphate hydrolases"/>
    <property type="match status" value="1"/>
</dbReference>
<evidence type="ECO:0000259" key="1">
    <source>
        <dbReference type="Pfam" id="PF00931"/>
    </source>
</evidence>
<dbReference type="AlphaFoldDB" id="A0A438JLT7"/>
<accession>A0A438JLT7</accession>
<dbReference type="InterPro" id="IPR002182">
    <property type="entry name" value="NB-ARC"/>
</dbReference>
<dbReference type="InterPro" id="IPR027417">
    <property type="entry name" value="P-loop_NTPase"/>
</dbReference>
<evidence type="ECO:0000313" key="3">
    <source>
        <dbReference type="Proteomes" id="UP000288805"/>
    </source>
</evidence>
<proteinExistence type="predicted"/>